<dbReference type="InterPro" id="IPR027417">
    <property type="entry name" value="P-loop_NTPase"/>
</dbReference>
<dbReference type="GO" id="GO:0004519">
    <property type="term" value="F:endonuclease activity"/>
    <property type="evidence" value="ECO:0007669"/>
    <property type="project" value="InterPro"/>
</dbReference>
<dbReference type="Pfam" id="PF03354">
    <property type="entry name" value="TerL_ATPase"/>
    <property type="match status" value="1"/>
</dbReference>
<dbReference type="InterPro" id="IPR005021">
    <property type="entry name" value="Terminase_largesu-like"/>
</dbReference>
<comment type="caution">
    <text evidence="3">The sequence shown here is derived from an EMBL/GenBank/DDBJ whole genome shotgun (WGS) entry which is preliminary data.</text>
</comment>
<evidence type="ECO:0000313" key="4">
    <source>
        <dbReference type="Proteomes" id="UP000030437"/>
    </source>
</evidence>
<dbReference type="Gene3D" id="3.40.50.300">
    <property type="entry name" value="P-loop containing nucleotide triphosphate hydrolases"/>
    <property type="match status" value="1"/>
</dbReference>
<name>A0A0A3IZS2_9BACI</name>
<keyword evidence="4" id="KW-1185">Reference proteome</keyword>
<sequence>MTMTSYSYHPFIDDYIDGVRTGKYIVPEDVKLLVNLVERKLQQDNVIIDINKITEAKEFIERYFPFELYPAQLFVLACMVGLFYDDGTLVFNEFFLLWGRGAGKNGFIAAISKYFIAKQGIRGYNVDIVATSEKQAKTSFDDVYNILEDNKTKMKKHFKWTKMEISHLKSRSKLEYHTNNAKTKDGLRPGAIIFDEVHEYESYDNIKVFTSALGKVPLARRIYITTDGYVRGGVLDDFKAEAEMILKGELPDSRMFPFLAHIEDEEEMHDVKMWEKANPGINFLPHLKSEMQLEYNNLKTRPSLKIEFLTKRMNIPFLLSANGVTDWPKIVAASKPLPDLTGFECVGGIDYADIRDFVGVGLLFKANGKRHWIHHTFINQRSLKLYDFKVDIDLAVKQGLATIIHDETNKPEYIADWFLEQSKKYYIKTIAADRVRFNHLQSKFDEYGLPLEKSINGVITHTKLEPIVEEMFAHEKILWGDDLLMRWYTWNTYVKRDGKGNITYEKIEPELRKTDGFFALLHALQHDQLLVEQQGITKENFRKTFKTMSF</sequence>
<evidence type="ECO:0008006" key="5">
    <source>
        <dbReference type="Google" id="ProtNLM"/>
    </source>
</evidence>
<dbReference type="eggNOG" id="COG4626">
    <property type="taxonomic scope" value="Bacteria"/>
</dbReference>
<reference evidence="3 4" key="1">
    <citation type="submission" date="2014-02" db="EMBL/GenBank/DDBJ databases">
        <title>Draft genome sequence of Lysinibacillus odysseyi NBRC 100172.</title>
        <authorList>
            <person name="Zhang F."/>
            <person name="Wang G."/>
            <person name="Zhang L."/>
        </authorList>
    </citation>
    <scope>NUCLEOTIDE SEQUENCE [LARGE SCALE GENOMIC DNA]</scope>
    <source>
        <strain evidence="3 4">NBRC 100172</strain>
    </source>
</reference>
<dbReference type="Pfam" id="PF20441">
    <property type="entry name" value="TerL_nuclease"/>
    <property type="match status" value="1"/>
</dbReference>
<dbReference type="EMBL" id="JPVP01000040">
    <property type="protein sequence ID" value="KGR88408.1"/>
    <property type="molecule type" value="Genomic_DNA"/>
</dbReference>
<feature type="domain" description="Terminase large subunit-like ATPase" evidence="1">
    <location>
        <begin position="72"/>
        <end position="239"/>
    </location>
</feature>
<dbReference type="AlphaFoldDB" id="A0A0A3IZS2"/>
<dbReference type="PANTHER" id="PTHR41287:SF1">
    <property type="entry name" value="PROTEIN YMFN"/>
    <property type="match status" value="1"/>
</dbReference>
<evidence type="ECO:0000259" key="2">
    <source>
        <dbReference type="Pfam" id="PF20441"/>
    </source>
</evidence>
<accession>A0A0A3IZS2</accession>
<dbReference type="InterPro" id="IPR046461">
    <property type="entry name" value="TerL_ATPase"/>
</dbReference>
<feature type="domain" description="Terminase large subunit-like endonuclease" evidence="2">
    <location>
        <begin position="252"/>
        <end position="523"/>
    </location>
</feature>
<organism evidence="3 4">
    <name type="scientific">Lysinibacillus odysseyi 34hs-1 = NBRC 100172</name>
    <dbReference type="NCBI Taxonomy" id="1220589"/>
    <lineage>
        <taxon>Bacteria</taxon>
        <taxon>Bacillati</taxon>
        <taxon>Bacillota</taxon>
        <taxon>Bacilli</taxon>
        <taxon>Bacillales</taxon>
        <taxon>Bacillaceae</taxon>
        <taxon>Lysinibacillus</taxon>
    </lineage>
</organism>
<protein>
    <recommendedName>
        <fullName evidence="5">Terminase</fullName>
    </recommendedName>
</protein>
<dbReference type="STRING" id="1220589.CD32_01740"/>
<dbReference type="Proteomes" id="UP000030437">
    <property type="component" value="Unassembled WGS sequence"/>
</dbReference>
<evidence type="ECO:0000313" key="3">
    <source>
        <dbReference type="EMBL" id="KGR88408.1"/>
    </source>
</evidence>
<evidence type="ECO:0000259" key="1">
    <source>
        <dbReference type="Pfam" id="PF03354"/>
    </source>
</evidence>
<dbReference type="InterPro" id="IPR046462">
    <property type="entry name" value="TerL_nuclease"/>
</dbReference>
<dbReference type="PANTHER" id="PTHR41287">
    <property type="match status" value="1"/>
</dbReference>
<gene>
    <name evidence="3" type="ORF">CD32_01740</name>
</gene>
<proteinExistence type="predicted"/>